<dbReference type="OrthoDB" id="4173905at2759"/>
<reference evidence="3 4" key="1">
    <citation type="submission" date="2016-02" db="EMBL/GenBank/DDBJ databases">
        <title>Discovery of a natural microsporidian pathogen with a broad tissue tropism in Caenorhabditis elegans.</title>
        <authorList>
            <person name="Luallen R.J."/>
            <person name="Reinke A.W."/>
            <person name="Tong L."/>
            <person name="Botts M.R."/>
            <person name="Felix M.-A."/>
            <person name="Troemel E.R."/>
        </authorList>
    </citation>
    <scope>NUCLEOTIDE SEQUENCE [LARGE SCALE GENOMIC DNA]</scope>
    <source>
        <strain evidence="3 4">JUm2807</strain>
    </source>
</reference>
<evidence type="ECO:0000256" key="1">
    <source>
        <dbReference type="ARBA" id="ARBA00005432"/>
    </source>
</evidence>
<dbReference type="EMBL" id="LTDL01000042">
    <property type="protein sequence ID" value="OAG28914.1"/>
    <property type="molecule type" value="Genomic_DNA"/>
</dbReference>
<dbReference type="PANTHER" id="PTHR10291:SF43">
    <property type="entry name" value="DEHYDRODOLICHYL DIPHOSPHATE SYNTHASE COMPLEX SUBUNIT DHDDS"/>
    <property type="match status" value="1"/>
</dbReference>
<dbReference type="RefSeq" id="XP_067543659.1">
    <property type="nucleotide sequence ID" value="XM_067688471.1"/>
</dbReference>
<evidence type="ECO:0000256" key="2">
    <source>
        <dbReference type="ARBA" id="ARBA00022679"/>
    </source>
</evidence>
<dbReference type="GO" id="GO:0016094">
    <property type="term" value="P:polyprenol biosynthetic process"/>
    <property type="evidence" value="ECO:0007669"/>
    <property type="project" value="TreeGrafter"/>
</dbReference>
<protein>
    <submittedName>
        <fullName evidence="3">Ditrans,polycis-polyprenyl diphosphate synthase</fullName>
    </submittedName>
</protein>
<dbReference type="SUPFAM" id="SSF64005">
    <property type="entry name" value="Undecaprenyl diphosphate synthase"/>
    <property type="match status" value="1"/>
</dbReference>
<dbReference type="InterPro" id="IPR036424">
    <property type="entry name" value="UPP_synth-like_sf"/>
</dbReference>
<comment type="caution">
    <text evidence="3">The sequence shown here is derived from an EMBL/GenBank/DDBJ whole genome shotgun (WGS) entry which is preliminary data.</text>
</comment>
<evidence type="ECO:0000313" key="4">
    <source>
        <dbReference type="Proteomes" id="UP000185944"/>
    </source>
</evidence>
<dbReference type="Pfam" id="PF01255">
    <property type="entry name" value="Prenyltransf"/>
    <property type="match status" value="2"/>
</dbReference>
<accession>A0A177EAE6</accession>
<dbReference type="AlphaFoldDB" id="A0A177EAE6"/>
<keyword evidence="4" id="KW-1185">Reference proteome</keyword>
<keyword evidence="2" id="KW-0808">Transferase</keyword>
<name>A0A177EAE6_9MICR</name>
<proteinExistence type="inferred from homology"/>
<dbReference type="STRING" id="1805483.A0A177EAE6"/>
<gene>
    <name evidence="3" type="ORF">NEDG_01053</name>
</gene>
<dbReference type="GO" id="GO:0045547">
    <property type="term" value="F:ditrans,polycis-polyprenyl diphosphate synthase [(2E,6E)-farnesyl diphosphate specific] activity"/>
    <property type="evidence" value="ECO:0007669"/>
    <property type="project" value="TreeGrafter"/>
</dbReference>
<dbReference type="PANTHER" id="PTHR10291">
    <property type="entry name" value="DEHYDRODOLICHYL DIPHOSPHATE SYNTHASE FAMILY MEMBER"/>
    <property type="match status" value="1"/>
</dbReference>
<evidence type="ECO:0000313" key="3">
    <source>
        <dbReference type="EMBL" id="OAG28914.1"/>
    </source>
</evidence>
<dbReference type="GeneID" id="93647403"/>
<dbReference type="InterPro" id="IPR001441">
    <property type="entry name" value="UPP_synth-like"/>
</dbReference>
<organism evidence="3 4">
    <name type="scientific">Nematocida displodere</name>
    <dbReference type="NCBI Taxonomy" id="1805483"/>
    <lineage>
        <taxon>Eukaryota</taxon>
        <taxon>Fungi</taxon>
        <taxon>Fungi incertae sedis</taxon>
        <taxon>Microsporidia</taxon>
        <taxon>Nematocida</taxon>
    </lineage>
</organism>
<dbReference type="VEuPathDB" id="MicrosporidiaDB:NEDG_01053"/>
<dbReference type="GO" id="GO:0005783">
    <property type="term" value="C:endoplasmic reticulum"/>
    <property type="evidence" value="ECO:0007669"/>
    <property type="project" value="TreeGrafter"/>
</dbReference>
<comment type="similarity">
    <text evidence="1">Belongs to the UPP synthase family.</text>
</comment>
<sequence>MSYYWACKMDMYLKSRVMDTIDFLLESKELNALVERASMLFPVPEIVLAACGAPIKYLSKYLAGSGFSIGLVMDGHRRFARENGLTTKTGHVYGYTNMDRMARYLVSINCTQVVFFTFGKKNYQRSPKEINDIMSILEQAIASADDGQSLEGKKNREILEMTRVVGDITSMPKTMAEHAKRANETDQSNKKVSVLFSYSSLDEYVQNGTDGLTTPIDIIVRSGGEKRLSDFLLCNASTHATTHFLAVKWPLMSRLHILLILLRYRIEQSLCPDCPEEESKAHASKASAQ</sequence>
<dbReference type="Gene3D" id="3.40.1180.10">
    <property type="entry name" value="Decaprenyl diphosphate synthase-like"/>
    <property type="match status" value="2"/>
</dbReference>
<dbReference type="Proteomes" id="UP000185944">
    <property type="component" value="Unassembled WGS sequence"/>
</dbReference>